<proteinExistence type="predicted"/>
<dbReference type="SUPFAM" id="SSF53098">
    <property type="entry name" value="Ribonuclease H-like"/>
    <property type="match status" value="1"/>
</dbReference>
<dbReference type="InterPro" id="IPR052035">
    <property type="entry name" value="ZnF_BED_domain_contain"/>
</dbReference>
<reference evidence="7 8" key="1">
    <citation type="journal article" date="2014" name="PLoS Genet.">
        <title>Analysis of the Phlebiopsis gigantea genome, transcriptome and secretome provides insight into its pioneer colonization strategies of wood.</title>
        <authorList>
            <person name="Hori C."/>
            <person name="Ishida T."/>
            <person name="Igarashi K."/>
            <person name="Samejima M."/>
            <person name="Suzuki H."/>
            <person name="Master E."/>
            <person name="Ferreira P."/>
            <person name="Ruiz-Duenas F.J."/>
            <person name="Held B."/>
            <person name="Canessa P."/>
            <person name="Larrondo L.F."/>
            <person name="Schmoll M."/>
            <person name="Druzhinina I.S."/>
            <person name="Kubicek C.P."/>
            <person name="Gaskell J.A."/>
            <person name="Kersten P."/>
            <person name="St John F."/>
            <person name="Glasner J."/>
            <person name="Sabat G."/>
            <person name="Splinter BonDurant S."/>
            <person name="Syed K."/>
            <person name="Yadav J."/>
            <person name="Mgbeahuruike A.C."/>
            <person name="Kovalchuk A."/>
            <person name="Asiegbu F.O."/>
            <person name="Lackner G."/>
            <person name="Hoffmeister D."/>
            <person name="Rencoret J."/>
            <person name="Gutierrez A."/>
            <person name="Sun H."/>
            <person name="Lindquist E."/>
            <person name="Barry K."/>
            <person name="Riley R."/>
            <person name="Grigoriev I.V."/>
            <person name="Henrissat B."/>
            <person name="Kues U."/>
            <person name="Berka R.M."/>
            <person name="Martinez A.T."/>
            <person name="Covert S.F."/>
            <person name="Blanchette R.A."/>
            <person name="Cullen D."/>
        </authorList>
    </citation>
    <scope>NUCLEOTIDE SEQUENCE [LARGE SCALE GENOMIC DNA]</scope>
    <source>
        <strain evidence="7 8">11061_1 CR5-6</strain>
    </source>
</reference>
<protein>
    <recommendedName>
        <fullName evidence="6">HAT C-terminal dimerisation domain-containing protein</fullName>
    </recommendedName>
</protein>
<organism evidence="7 8">
    <name type="scientific">Phlebiopsis gigantea (strain 11061_1 CR5-6)</name>
    <name type="common">White-rot fungus</name>
    <name type="synonym">Peniophora gigantea</name>
    <dbReference type="NCBI Taxonomy" id="745531"/>
    <lineage>
        <taxon>Eukaryota</taxon>
        <taxon>Fungi</taxon>
        <taxon>Dikarya</taxon>
        <taxon>Basidiomycota</taxon>
        <taxon>Agaricomycotina</taxon>
        <taxon>Agaricomycetes</taxon>
        <taxon>Polyporales</taxon>
        <taxon>Phanerochaetaceae</taxon>
        <taxon>Phlebiopsis</taxon>
    </lineage>
</organism>
<feature type="non-terminal residue" evidence="7">
    <location>
        <position position="256"/>
    </location>
</feature>
<evidence type="ECO:0000256" key="1">
    <source>
        <dbReference type="ARBA" id="ARBA00004123"/>
    </source>
</evidence>
<evidence type="ECO:0000259" key="6">
    <source>
        <dbReference type="Pfam" id="PF05699"/>
    </source>
</evidence>
<evidence type="ECO:0000256" key="3">
    <source>
        <dbReference type="ARBA" id="ARBA00022771"/>
    </source>
</evidence>
<evidence type="ECO:0000256" key="2">
    <source>
        <dbReference type="ARBA" id="ARBA00022723"/>
    </source>
</evidence>
<keyword evidence="8" id="KW-1185">Reference proteome</keyword>
<keyword evidence="5" id="KW-0539">Nucleus</keyword>
<dbReference type="Pfam" id="PF05699">
    <property type="entry name" value="Dimer_Tnp_hAT"/>
    <property type="match status" value="1"/>
</dbReference>
<comment type="subcellular location">
    <subcellularLocation>
        <location evidence="1">Nucleus</location>
    </subcellularLocation>
</comment>
<accession>A0A0C3RNY2</accession>
<dbReference type="EMBL" id="KN840986">
    <property type="protein sequence ID" value="KIP01061.1"/>
    <property type="molecule type" value="Genomic_DNA"/>
</dbReference>
<gene>
    <name evidence="7" type="ORF">PHLGIDRAFT_38406</name>
</gene>
<dbReference type="STRING" id="745531.A0A0C3RNY2"/>
<dbReference type="GO" id="GO:0046983">
    <property type="term" value="F:protein dimerization activity"/>
    <property type="evidence" value="ECO:0007669"/>
    <property type="project" value="InterPro"/>
</dbReference>
<evidence type="ECO:0000313" key="8">
    <source>
        <dbReference type="Proteomes" id="UP000053257"/>
    </source>
</evidence>
<feature type="domain" description="HAT C-terminal dimerisation" evidence="6">
    <location>
        <begin position="174"/>
        <end position="253"/>
    </location>
</feature>
<dbReference type="HOGENOM" id="CLU_009123_4_3_1"/>
<evidence type="ECO:0000256" key="4">
    <source>
        <dbReference type="ARBA" id="ARBA00022833"/>
    </source>
</evidence>
<dbReference type="InterPro" id="IPR012337">
    <property type="entry name" value="RNaseH-like_sf"/>
</dbReference>
<evidence type="ECO:0000313" key="7">
    <source>
        <dbReference type="EMBL" id="KIP01061.1"/>
    </source>
</evidence>
<sequence>MILEDDEWKLLEQLREVLKILYDATQYVSRGDELNIHLVIPAMDVIDEQLTNHSLNEEYTPPVRAACVIGKKTLNRYYNRTDESSMYRIAMILHPQFKTQYFKNAKWEDDWIKTAERIFREDWDCRWSLLKEDGDVEETATVAPPKTSTNIFDHMPAVVALQQSLIAPTTDPIDLYLSTPCESVNGDPLEWWSTHGRRQYGLRMMRMAHSYLSAPATAVDVERFFSRGRILLSHIRNRLSATSTRALLLVGAWTRL</sequence>
<dbReference type="PANTHER" id="PTHR46481:SF10">
    <property type="entry name" value="ZINC FINGER BED DOMAIN-CONTAINING PROTEIN 39"/>
    <property type="match status" value="1"/>
</dbReference>
<dbReference type="InterPro" id="IPR008906">
    <property type="entry name" value="HATC_C_dom"/>
</dbReference>
<dbReference type="Proteomes" id="UP000053257">
    <property type="component" value="Unassembled WGS sequence"/>
</dbReference>
<dbReference type="AlphaFoldDB" id="A0A0C3RNY2"/>
<dbReference type="PANTHER" id="PTHR46481">
    <property type="entry name" value="ZINC FINGER BED DOMAIN-CONTAINING PROTEIN 4"/>
    <property type="match status" value="1"/>
</dbReference>
<keyword evidence="2" id="KW-0479">Metal-binding</keyword>
<keyword evidence="4" id="KW-0862">Zinc</keyword>
<keyword evidence="3" id="KW-0863">Zinc-finger</keyword>
<name>A0A0C3RNY2_PHLG1</name>
<dbReference type="OrthoDB" id="2792018at2759"/>
<evidence type="ECO:0000256" key="5">
    <source>
        <dbReference type="ARBA" id="ARBA00023242"/>
    </source>
</evidence>
<dbReference type="GO" id="GO:0005634">
    <property type="term" value="C:nucleus"/>
    <property type="evidence" value="ECO:0007669"/>
    <property type="project" value="UniProtKB-SubCell"/>
</dbReference>
<dbReference type="GO" id="GO:0008270">
    <property type="term" value="F:zinc ion binding"/>
    <property type="evidence" value="ECO:0007669"/>
    <property type="project" value="UniProtKB-KW"/>
</dbReference>